<evidence type="ECO:0000256" key="8">
    <source>
        <dbReference type="ARBA" id="ARBA00022833"/>
    </source>
</evidence>
<name>A0A2V5HCG1_ASPV1</name>
<dbReference type="Gene3D" id="1.20.120.1750">
    <property type="match status" value="1"/>
</dbReference>
<dbReference type="EC" id="2.3.2.31" evidence="2"/>
<dbReference type="Pfam" id="PF22191">
    <property type="entry name" value="IBR_1"/>
    <property type="match status" value="1"/>
</dbReference>
<comment type="catalytic activity">
    <reaction evidence="1">
        <text>[E2 ubiquitin-conjugating enzyme]-S-ubiquitinyl-L-cysteine + [acceptor protein]-L-lysine = [E2 ubiquitin-conjugating enzyme]-L-cysteine + [acceptor protein]-N(6)-ubiquitinyl-L-lysine.</text>
        <dbReference type="EC" id="2.3.2.31"/>
    </reaction>
</comment>
<dbReference type="SMART" id="SM00647">
    <property type="entry name" value="IBR"/>
    <property type="match status" value="2"/>
</dbReference>
<dbReference type="PROSITE" id="PS51873">
    <property type="entry name" value="TRIAD"/>
    <property type="match status" value="1"/>
</dbReference>
<feature type="domain" description="RING-type" evidence="9">
    <location>
        <begin position="161"/>
        <end position="351"/>
    </location>
</feature>
<dbReference type="InterPro" id="IPR044066">
    <property type="entry name" value="TRIAD_supradom"/>
</dbReference>
<keyword evidence="6" id="KW-0863">Zinc-finger</keyword>
<dbReference type="PROSITE" id="PS00518">
    <property type="entry name" value="ZF_RING_1"/>
    <property type="match status" value="1"/>
</dbReference>
<dbReference type="GO" id="GO:0008270">
    <property type="term" value="F:zinc ion binding"/>
    <property type="evidence" value="ECO:0007669"/>
    <property type="project" value="UniProtKB-KW"/>
</dbReference>
<evidence type="ECO:0000256" key="1">
    <source>
        <dbReference type="ARBA" id="ARBA00001798"/>
    </source>
</evidence>
<protein>
    <recommendedName>
        <fullName evidence="2">RBR-type E3 ubiquitin transferase</fullName>
        <ecNumber evidence="2">2.3.2.31</ecNumber>
    </recommendedName>
</protein>
<dbReference type="InterPro" id="IPR002867">
    <property type="entry name" value="IBR_dom"/>
</dbReference>
<keyword evidence="8" id="KW-0862">Zinc</keyword>
<sequence>MDEASAQLILSLLHQDVQEEIESSRTGNNNSGASDHELALREWASQIQECATTTHDSHMALSIDRATYDDRVALTLAAQEESRALADRTLALRYGNQAQQAQHQPAQRLATQQTQDATRILARIDGADISSLFPARTAAALGYGAGSPSNVAAKPPLENNATAECVACFEEQPLKDMMQTPCSHRYCRACVLRLVREALADESLLPLRCCRLPIPPSTLQDHLGHRLAKQLEDKLIEREDPYRTYCSRAGCGQYLMPYQVQGYIGTCKICRQETCTLCKRPAHAGTECDDDQVEDQTVLDLAAEQGWQRCARCSHVIELGTGCNHITCRCRYEFCYVCSSTWRSCTCPIWDERRLLLRAQDVAGRDRDDPPPEQEVQQVAQNLQEDHECDHDNWRRVKGAHQCEECHDDYPHFIYECRQCRLLACARCRFNRL</sequence>
<dbReference type="EMBL" id="KZ825237">
    <property type="protein sequence ID" value="PYI13620.1"/>
    <property type="molecule type" value="Genomic_DNA"/>
</dbReference>
<organism evidence="10 11">
    <name type="scientific">Aspergillus violaceofuscus (strain CBS 115571)</name>
    <dbReference type="NCBI Taxonomy" id="1450538"/>
    <lineage>
        <taxon>Eukaryota</taxon>
        <taxon>Fungi</taxon>
        <taxon>Dikarya</taxon>
        <taxon>Ascomycota</taxon>
        <taxon>Pezizomycotina</taxon>
        <taxon>Eurotiomycetes</taxon>
        <taxon>Eurotiomycetidae</taxon>
        <taxon>Eurotiales</taxon>
        <taxon>Aspergillaceae</taxon>
        <taxon>Aspergillus</taxon>
    </lineage>
</organism>
<dbReference type="Gene3D" id="3.30.40.10">
    <property type="entry name" value="Zinc/RING finger domain, C3HC4 (zinc finger)"/>
    <property type="match status" value="1"/>
</dbReference>
<accession>A0A2V5HCG1</accession>
<reference evidence="10 11" key="1">
    <citation type="submission" date="2018-02" db="EMBL/GenBank/DDBJ databases">
        <title>The genomes of Aspergillus section Nigri reveals drivers in fungal speciation.</title>
        <authorList>
            <consortium name="DOE Joint Genome Institute"/>
            <person name="Vesth T.C."/>
            <person name="Nybo J."/>
            <person name="Theobald S."/>
            <person name="Brandl J."/>
            <person name="Frisvad J.C."/>
            <person name="Nielsen K.F."/>
            <person name="Lyhne E.K."/>
            <person name="Kogle M.E."/>
            <person name="Kuo A."/>
            <person name="Riley R."/>
            <person name="Clum A."/>
            <person name="Nolan M."/>
            <person name="Lipzen A."/>
            <person name="Salamov A."/>
            <person name="Henrissat B."/>
            <person name="Wiebenga A."/>
            <person name="De vries R.P."/>
            <person name="Grigoriev I.V."/>
            <person name="Mortensen U.H."/>
            <person name="Andersen M.R."/>
            <person name="Baker S.E."/>
        </authorList>
    </citation>
    <scope>NUCLEOTIDE SEQUENCE [LARGE SCALE GENOMIC DNA]</scope>
    <source>
        <strain evidence="10 11">CBS 115571</strain>
    </source>
</reference>
<evidence type="ECO:0000256" key="4">
    <source>
        <dbReference type="ARBA" id="ARBA00022723"/>
    </source>
</evidence>
<dbReference type="Proteomes" id="UP000249829">
    <property type="component" value="Unassembled WGS sequence"/>
</dbReference>
<keyword evidence="5" id="KW-0677">Repeat</keyword>
<evidence type="ECO:0000313" key="11">
    <source>
        <dbReference type="Proteomes" id="UP000249829"/>
    </source>
</evidence>
<dbReference type="InterPro" id="IPR013083">
    <property type="entry name" value="Znf_RING/FYVE/PHD"/>
</dbReference>
<proteinExistence type="predicted"/>
<evidence type="ECO:0000256" key="6">
    <source>
        <dbReference type="ARBA" id="ARBA00022771"/>
    </source>
</evidence>
<evidence type="ECO:0000259" key="9">
    <source>
        <dbReference type="PROSITE" id="PS51873"/>
    </source>
</evidence>
<dbReference type="OMA" id="LRECIAC"/>
<dbReference type="SUPFAM" id="SSF57850">
    <property type="entry name" value="RING/U-box"/>
    <property type="match status" value="2"/>
</dbReference>
<dbReference type="AlphaFoldDB" id="A0A2V5HCG1"/>
<dbReference type="InterPro" id="IPR031127">
    <property type="entry name" value="E3_UB_ligase_RBR"/>
</dbReference>
<evidence type="ECO:0000256" key="2">
    <source>
        <dbReference type="ARBA" id="ARBA00012251"/>
    </source>
</evidence>
<dbReference type="PANTHER" id="PTHR11685">
    <property type="entry name" value="RBR FAMILY RING FINGER AND IBR DOMAIN-CONTAINING"/>
    <property type="match status" value="1"/>
</dbReference>
<gene>
    <name evidence="10" type="ORF">BO99DRAFT_452229</name>
</gene>
<keyword evidence="11" id="KW-1185">Reference proteome</keyword>
<dbReference type="CDD" id="cd22584">
    <property type="entry name" value="Rcat_RBR_unk"/>
    <property type="match status" value="1"/>
</dbReference>
<dbReference type="Pfam" id="PF00097">
    <property type="entry name" value="zf-C3HC4"/>
    <property type="match status" value="1"/>
</dbReference>
<evidence type="ECO:0000256" key="3">
    <source>
        <dbReference type="ARBA" id="ARBA00022679"/>
    </source>
</evidence>
<dbReference type="InterPro" id="IPR017907">
    <property type="entry name" value="Znf_RING_CS"/>
</dbReference>
<evidence type="ECO:0000256" key="5">
    <source>
        <dbReference type="ARBA" id="ARBA00022737"/>
    </source>
</evidence>
<evidence type="ECO:0000313" key="10">
    <source>
        <dbReference type="EMBL" id="PYI13620.1"/>
    </source>
</evidence>
<dbReference type="CDD" id="cd20335">
    <property type="entry name" value="BRcat_RBR"/>
    <property type="match status" value="1"/>
</dbReference>
<keyword evidence="7" id="KW-0833">Ubl conjugation pathway</keyword>
<dbReference type="GO" id="GO:0061630">
    <property type="term" value="F:ubiquitin protein ligase activity"/>
    <property type="evidence" value="ECO:0007669"/>
    <property type="project" value="UniProtKB-EC"/>
</dbReference>
<evidence type="ECO:0000256" key="7">
    <source>
        <dbReference type="ARBA" id="ARBA00022786"/>
    </source>
</evidence>
<dbReference type="STRING" id="1450538.A0A2V5HCG1"/>
<dbReference type="GO" id="GO:0016567">
    <property type="term" value="P:protein ubiquitination"/>
    <property type="evidence" value="ECO:0007669"/>
    <property type="project" value="InterPro"/>
</dbReference>
<keyword evidence="4" id="KW-0479">Metal-binding</keyword>
<dbReference type="InterPro" id="IPR018957">
    <property type="entry name" value="Znf_C3HC4_RING-type"/>
</dbReference>
<keyword evidence="3" id="KW-0808">Transferase</keyword>
<dbReference type="Pfam" id="PF01485">
    <property type="entry name" value="IBR"/>
    <property type="match status" value="1"/>
</dbReference>